<protein>
    <submittedName>
        <fullName evidence="1">Uncharacterized protein</fullName>
    </submittedName>
</protein>
<gene>
    <name evidence="1" type="ORF">ORPV_179</name>
</gene>
<accession>A0A2I2L3I8</accession>
<proteinExistence type="predicted"/>
<name>A0A2I2L3I8_9VIRU</name>
<dbReference type="Proteomes" id="UP000236316">
    <property type="component" value="Segment"/>
</dbReference>
<evidence type="ECO:0000313" key="1">
    <source>
        <dbReference type="EMBL" id="SNW62083.1"/>
    </source>
</evidence>
<dbReference type="GeneID" id="35381938"/>
<sequence length="66" mass="7637">MGSVTIINMIVKNISLLQKCGYNILEKEYQENTQLYRVKAVIPFNINIELIKKDKNIISVDLVNVR</sequence>
<keyword evidence="2" id="KW-1185">Reference proteome</keyword>
<dbReference type="EMBL" id="LT906555">
    <property type="protein sequence ID" value="SNW62083.1"/>
    <property type="molecule type" value="Genomic_DNA"/>
</dbReference>
<dbReference type="RefSeq" id="YP_009448385.1">
    <property type="nucleotide sequence ID" value="NC_036594.1"/>
</dbReference>
<dbReference type="KEGG" id="vg:35381938"/>
<evidence type="ECO:0000313" key="2">
    <source>
        <dbReference type="Proteomes" id="UP000236316"/>
    </source>
</evidence>
<organism evidence="1">
    <name type="scientific">Orpheovirus IHUMI-LCC2</name>
    <dbReference type="NCBI Taxonomy" id="2023057"/>
    <lineage>
        <taxon>Viruses</taxon>
        <taxon>Varidnaviria</taxon>
        <taxon>Bamfordvirae</taxon>
        <taxon>Nucleocytoviricota</taxon>
        <taxon>Megaviricetes</taxon>
        <taxon>Pimascovirales</taxon>
        <taxon>Ocovirineae</taxon>
        <taxon>Orpheoviridae</taxon>
        <taxon>Alphaorpheovirus</taxon>
        <taxon>Alphaorpheovirus massiliense</taxon>
    </lineage>
</organism>
<reference evidence="1" key="1">
    <citation type="submission" date="2017-08" db="EMBL/GenBank/DDBJ databases">
        <authorList>
            <consortium name="Urmite Genomes"/>
        </authorList>
    </citation>
    <scope>NUCLEOTIDE SEQUENCE [LARGE SCALE GENOMIC DNA]</scope>
    <source>
        <strain evidence="1">IHUMI-LCC2</strain>
    </source>
</reference>